<protein>
    <submittedName>
        <fullName evidence="2">Uncharacterized protein</fullName>
    </submittedName>
</protein>
<reference evidence="2" key="1">
    <citation type="journal article" date="2020" name="Stud. Mycol.">
        <title>101 Dothideomycetes genomes: a test case for predicting lifestyles and emergence of pathogens.</title>
        <authorList>
            <person name="Haridas S."/>
            <person name="Albert R."/>
            <person name="Binder M."/>
            <person name="Bloem J."/>
            <person name="Labutti K."/>
            <person name="Salamov A."/>
            <person name="Andreopoulos B."/>
            <person name="Baker S."/>
            <person name="Barry K."/>
            <person name="Bills G."/>
            <person name="Bluhm B."/>
            <person name="Cannon C."/>
            <person name="Castanera R."/>
            <person name="Culley D."/>
            <person name="Daum C."/>
            <person name="Ezra D."/>
            <person name="Gonzalez J."/>
            <person name="Henrissat B."/>
            <person name="Kuo A."/>
            <person name="Liang C."/>
            <person name="Lipzen A."/>
            <person name="Lutzoni F."/>
            <person name="Magnuson J."/>
            <person name="Mondo S."/>
            <person name="Nolan M."/>
            <person name="Ohm R."/>
            <person name="Pangilinan J."/>
            <person name="Park H.-J."/>
            <person name="Ramirez L."/>
            <person name="Alfaro M."/>
            <person name="Sun H."/>
            <person name="Tritt A."/>
            <person name="Yoshinaga Y."/>
            <person name="Zwiers L.-H."/>
            <person name="Turgeon B."/>
            <person name="Goodwin S."/>
            <person name="Spatafora J."/>
            <person name="Crous P."/>
            <person name="Grigoriev I."/>
        </authorList>
    </citation>
    <scope>NUCLEOTIDE SEQUENCE</scope>
    <source>
        <strain evidence="2">CBS 279.74</strain>
    </source>
</reference>
<proteinExistence type="predicted"/>
<accession>A0A6G1KKY5</accession>
<feature type="compositionally biased region" description="Polar residues" evidence="1">
    <location>
        <begin position="103"/>
        <end position="116"/>
    </location>
</feature>
<dbReference type="AlphaFoldDB" id="A0A6G1KKY5"/>
<dbReference type="EMBL" id="MU005765">
    <property type="protein sequence ID" value="KAF2713460.1"/>
    <property type="molecule type" value="Genomic_DNA"/>
</dbReference>
<gene>
    <name evidence="2" type="ORF">K504DRAFT_138322</name>
</gene>
<dbReference type="Proteomes" id="UP000799428">
    <property type="component" value="Unassembled WGS sequence"/>
</dbReference>
<dbReference type="OrthoDB" id="4220319at2759"/>
<feature type="compositionally biased region" description="Basic and acidic residues" evidence="1">
    <location>
        <begin position="45"/>
        <end position="55"/>
    </location>
</feature>
<evidence type="ECO:0000256" key="1">
    <source>
        <dbReference type="SAM" id="MobiDB-lite"/>
    </source>
</evidence>
<name>A0A6G1KKY5_9PLEO</name>
<dbReference type="PANTHER" id="PTHR42090:SF1">
    <property type="match status" value="1"/>
</dbReference>
<keyword evidence="3" id="KW-1185">Reference proteome</keyword>
<sequence>MSFFRCQISRHLLHRAFSYGPVTRTPHPTLLPATRNITTTSSLRARKDTQDKDSIKTTSNEYSKSGSDDDAASSGAAFDPNNTSPEAEKKTAEKEGGGDSLDVSPSNPDVSKQPGKSQEPGATKSPREKSSGGGSPRKHGDGKHS</sequence>
<evidence type="ECO:0000313" key="3">
    <source>
        <dbReference type="Proteomes" id="UP000799428"/>
    </source>
</evidence>
<feature type="compositionally biased region" description="Basic and acidic residues" evidence="1">
    <location>
        <begin position="86"/>
        <end position="97"/>
    </location>
</feature>
<feature type="region of interest" description="Disordered" evidence="1">
    <location>
        <begin position="20"/>
        <end position="145"/>
    </location>
</feature>
<evidence type="ECO:0000313" key="2">
    <source>
        <dbReference type="EMBL" id="KAF2713460.1"/>
    </source>
</evidence>
<organism evidence="2 3">
    <name type="scientific">Pleomassaria siparia CBS 279.74</name>
    <dbReference type="NCBI Taxonomy" id="1314801"/>
    <lineage>
        <taxon>Eukaryota</taxon>
        <taxon>Fungi</taxon>
        <taxon>Dikarya</taxon>
        <taxon>Ascomycota</taxon>
        <taxon>Pezizomycotina</taxon>
        <taxon>Dothideomycetes</taxon>
        <taxon>Pleosporomycetidae</taxon>
        <taxon>Pleosporales</taxon>
        <taxon>Pleomassariaceae</taxon>
        <taxon>Pleomassaria</taxon>
    </lineage>
</organism>
<dbReference type="PANTHER" id="PTHR42090">
    <property type="match status" value="1"/>
</dbReference>